<accession>A0A0A9DDY9</accession>
<reference evidence="1" key="1">
    <citation type="submission" date="2014-09" db="EMBL/GenBank/DDBJ databases">
        <authorList>
            <person name="Magalhaes I.L.F."/>
            <person name="Oliveira U."/>
            <person name="Santos F.R."/>
            <person name="Vidigal T.H.D.A."/>
            <person name="Brescovit A.D."/>
            <person name="Santos A.J."/>
        </authorList>
    </citation>
    <scope>NUCLEOTIDE SEQUENCE</scope>
    <source>
        <tissue evidence="1">Shoot tissue taken approximately 20 cm above the soil surface</tissue>
    </source>
</reference>
<reference evidence="1" key="2">
    <citation type="journal article" date="2015" name="Data Brief">
        <title>Shoot transcriptome of the giant reed, Arundo donax.</title>
        <authorList>
            <person name="Barrero R.A."/>
            <person name="Guerrero F.D."/>
            <person name="Moolhuijzen P."/>
            <person name="Goolsby J.A."/>
            <person name="Tidwell J."/>
            <person name="Bellgard S.E."/>
            <person name="Bellgard M.I."/>
        </authorList>
    </citation>
    <scope>NUCLEOTIDE SEQUENCE</scope>
    <source>
        <tissue evidence="1">Shoot tissue taken approximately 20 cm above the soil surface</tissue>
    </source>
</reference>
<organism evidence="1">
    <name type="scientific">Arundo donax</name>
    <name type="common">Giant reed</name>
    <name type="synonym">Donax arundinaceus</name>
    <dbReference type="NCBI Taxonomy" id="35708"/>
    <lineage>
        <taxon>Eukaryota</taxon>
        <taxon>Viridiplantae</taxon>
        <taxon>Streptophyta</taxon>
        <taxon>Embryophyta</taxon>
        <taxon>Tracheophyta</taxon>
        <taxon>Spermatophyta</taxon>
        <taxon>Magnoliopsida</taxon>
        <taxon>Liliopsida</taxon>
        <taxon>Poales</taxon>
        <taxon>Poaceae</taxon>
        <taxon>PACMAD clade</taxon>
        <taxon>Arundinoideae</taxon>
        <taxon>Arundineae</taxon>
        <taxon>Arundo</taxon>
    </lineage>
</organism>
<protein>
    <submittedName>
        <fullName evidence="1">Uncharacterized protein</fullName>
    </submittedName>
</protein>
<sequence>MSKLSGISGKLNFWKPSLLPPTRVYLPDIWTQVSSHARKYINGRGDSGRKRTVEKRPPSAVVVPVFHDRPYCALESSGLYRLTRRPLPRHPLSFFDSGFSVSFFDSGGTQF</sequence>
<evidence type="ECO:0000313" key="1">
    <source>
        <dbReference type="EMBL" id="JAD81967.1"/>
    </source>
</evidence>
<name>A0A0A9DDY9_ARUDO</name>
<dbReference type="EMBL" id="GBRH01215928">
    <property type="protein sequence ID" value="JAD81967.1"/>
    <property type="molecule type" value="Transcribed_RNA"/>
</dbReference>
<dbReference type="AlphaFoldDB" id="A0A0A9DDY9"/>
<proteinExistence type="predicted"/>